<dbReference type="Gene3D" id="1.20.1740.10">
    <property type="entry name" value="Amino acid/polyamine transporter I"/>
    <property type="match status" value="1"/>
</dbReference>
<evidence type="ECO:0000256" key="5">
    <source>
        <dbReference type="ARBA" id="ARBA00022692"/>
    </source>
</evidence>
<dbReference type="EMBL" id="JASSZA010000008">
    <property type="protein sequence ID" value="KAK2103873.1"/>
    <property type="molecule type" value="Genomic_DNA"/>
</dbReference>
<name>A0ABQ9V3C5_SAGOE</name>
<keyword evidence="2" id="KW-1003">Cell membrane</keyword>
<keyword evidence="4" id="KW-0597">Phosphoprotein</keyword>
<evidence type="ECO:0000259" key="16">
    <source>
        <dbReference type="Pfam" id="PF00324"/>
    </source>
</evidence>
<keyword evidence="10 15" id="KW-0472">Membrane</keyword>
<evidence type="ECO:0000256" key="4">
    <source>
        <dbReference type="ARBA" id="ARBA00022553"/>
    </source>
</evidence>
<feature type="transmembrane region" description="Helical" evidence="15">
    <location>
        <begin position="94"/>
        <end position="114"/>
    </location>
</feature>
<evidence type="ECO:0000256" key="11">
    <source>
        <dbReference type="ARBA" id="ARBA00023180"/>
    </source>
</evidence>
<keyword evidence="6" id="KW-0813">Transport</keyword>
<feature type="non-terminal residue" evidence="17">
    <location>
        <position position="1"/>
    </location>
</feature>
<feature type="transmembrane region" description="Helical" evidence="15">
    <location>
        <begin position="15"/>
        <end position="48"/>
    </location>
</feature>
<keyword evidence="9" id="KW-0406">Ion transport</keyword>
<comment type="catalytic activity">
    <reaction evidence="14">
        <text>K(+)(in) + chloride(in) = K(+)(out) + chloride(out)</text>
        <dbReference type="Rhea" id="RHEA:72427"/>
        <dbReference type="ChEBI" id="CHEBI:17996"/>
        <dbReference type="ChEBI" id="CHEBI:29103"/>
    </reaction>
</comment>
<evidence type="ECO:0000256" key="14">
    <source>
        <dbReference type="ARBA" id="ARBA00047825"/>
    </source>
</evidence>
<evidence type="ECO:0000313" key="17">
    <source>
        <dbReference type="EMBL" id="KAK2103873.1"/>
    </source>
</evidence>
<keyword evidence="5 15" id="KW-0812">Transmembrane</keyword>
<keyword evidence="7" id="KW-0630">Potassium</keyword>
<feature type="non-terminal residue" evidence="17">
    <location>
        <position position="124"/>
    </location>
</feature>
<accession>A0ABQ9V3C5</accession>
<keyword evidence="18" id="KW-1185">Reference proteome</keyword>
<dbReference type="PANTHER" id="PTHR11827:SF66">
    <property type="entry name" value="SOLUTE CARRIER FAMILY 12 MEMBER 6"/>
    <property type="match status" value="1"/>
</dbReference>
<evidence type="ECO:0000256" key="10">
    <source>
        <dbReference type="ARBA" id="ARBA00023136"/>
    </source>
</evidence>
<evidence type="ECO:0000256" key="6">
    <source>
        <dbReference type="ARBA" id="ARBA00022847"/>
    </source>
</evidence>
<keyword evidence="12" id="KW-0868">Chloride</keyword>
<evidence type="ECO:0000256" key="3">
    <source>
        <dbReference type="ARBA" id="ARBA00022538"/>
    </source>
</evidence>
<comment type="caution">
    <text evidence="17">The sequence shown here is derived from an EMBL/GenBank/DDBJ whole genome shotgun (WGS) entry which is preliminary data.</text>
</comment>
<keyword evidence="8 15" id="KW-1133">Transmembrane helix</keyword>
<comment type="subcellular location">
    <subcellularLocation>
        <location evidence="1">Membrane</location>
        <topology evidence="1">Multi-pass membrane protein</topology>
    </subcellularLocation>
</comment>
<dbReference type="InterPro" id="IPR004841">
    <property type="entry name" value="AA-permease/SLC12A_dom"/>
</dbReference>
<reference evidence="17 18" key="1">
    <citation type="submission" date="2023-05" db="EMBL/GenBank/DDBJ databases">
        <title>B98-5 Cell Line De Novo Hybrid Assembly: An Optical Mapping Approach.</title>
        <authorList>
            <person name="Kananen K."/>
            <person name="Auerbach J.A."/>
            <person name="Kautto E."/>
            <person name="Blachly J.S."/>
        </authorList>
    </citation>
    <scope>NUCLEOTIDE SEQUENCE [LARGE SCALE GENOMIC DNA]</scope>
    <source>
        <strain evidence="17">B95-8</strain>
        <tissue evidence="17">Cell line</tissue>
    </source>
</reference>
<evidence type="ECO:0000313" key="18">
    <source>
        <dbReference type="Proteomes" id="UP001266305"/>
    </source>
</evidence>
<feature type="domain" description="Amino acid permease/ SLC12A" evidence="16">
    <location>
        <begin position="1"/>
        <end position="114"/>
    </location>
</feature>
<dbReference type="InterPro" id="IPR000076">
    <property type="entry name" value="KCL_cotranspt"/>
</dbReference>
<evidence type="ECO:0000256" key="2">
    <source>
        <dbReference type="ARBA" id="ARBA00022475"/>
    </source>
</evidence>
<gene>
    <name evidence="17" type="ORF">P7K49_017729</name>
</gene>
<keyword evidence="11" id="KW-0325">Glycoprotein</keyword>
<evidence type="ECO:0000256" key="7">
    <source>
        <dbReference type="ARBA" id="ARBA00022958"/>
    </source>
</evidence>
<keyword evidence="3" id="KW-0633">Potassium transport</keyword>
<sequence>GGSYFMISRALGPEFGGAVGLCFYLGTTFAAAMYILGAIEIFLVYIVPRAAIFRSDDALKEAAAMLNNMRVYGTAFLVLMVLVVFIGVRYVNKFASLFLACVIVSILAIYAGAIKSSFAPPHFP</sequence>
<feature type="transmembrane region" description="Helical" evidence="15">
    <location>
        <begin position="69"/>
        <end position="88"/>
    </location>
</feature>
<dbReference type="PRINTS" id="PR01081">
    <property type="entry name" value="KCLTRNSPORT"/>
</dbReference>
<evidence type="ECO:0000256" key="1">
    <source>
        <dbReference type="ARBA" id="ARBA00004141"/>
    </source>
</evidence>
<evidence type="ECO:0000256" key="9">
    <source>
        <dbReference type="ARBA" id="ARBA00023065"/>
    </source>
</evidence>
<evidence type="ECO:0000256" key="13">
    <source>
        <dbReference type="ARBA" id="ARBA00046331"/>
    </source>
</evidence>
<protein>
    <recommendedName>
        <fullName evidence="16">Amino acid permease/ SLC12A domain-containing protein</fullName>
    </recommendedName>
</protein>
<proteinExistence type="inferred from homology"/>
<evidence type="ECO:0000256" key="8">
    <source>
        <dbReference type="ARBA" id="ARBA00022989"/>
    </source>
</evidence>
<dbReference type="InterPro" id="IPR004842">
    <property type="entry name" value="SLC12A_fam"/>
</dbReference>
<organism evidence="17 18">
    <name type="scientific">Saguinus oedipus</name>
    <name type="common">Cotton-top tamarin</name>
    <name type="synonym">Oedipomidas oedipus</name>
    <dbReference type="NCBI Taxonomy" id="9490"/>
    <lineage>
        <taxon>Eukaryota</taxon>
        <taxon>Metazoa</taxon>
        <taxon>Chordata</taxon>
        <taxon>Craniata</taxon>
        <taxon>Vertebrata</taxon>
        <taxon>Euteleostomi</taxon>
        <taxon>Mammalia</taxon>
        <taxon>Eutheria</taxon>
        <taxon>Euarchontoglires</taxon>
        <taxon>Primates</taxon>
        <taxon>Haplorrhini</taxon>
        <taxon>Platyrrhini</taxon>
        <taxon>Cebidae</taxon>
        <taxon>Callitrichinae</taxon>
        <taxon>Saguinus</taxon>
    </lineage>
</organism>
<evidence type="ECO:0000256" key="15">
    <source>
        <dbReference type="SAM" id="Phobius"/>
    </source>
</evidence>
<dbReference type="PANTHER" id="PTHR11827">
    <property type="entry name" value="SOLUTE CARRIER FAMILY 12, CATION COTRANSPORTERS"/>
    <property type="match status" value="1"/>
</dbReference>
<dbReference type="Pfam" id="PF00324">
    <property type="entry name" value="AA_permease"/>
    <property type="match status" value="1"/>
</dbReference>
<dbReference type="Proteomes" id="UP001266305">
    <property type="component" value="Unassembled WGS sequence"/>
</dbReference>
<evidence type="ECO:0000256" key="12">
    <source>
        <dbReference type="ARBA" id="ARBA00023214"/>
    </source>
</evidence>
<keyword evidence="6" id="KW-0769">Symport</keyword>
<comment type="similarity">
    <text evidence="13">Belongs to the SLC12A transporter family. K/Cl co-transporter subfamily.</text>
</comment>